<organism evidence="2 3">
    <name type="scientific">Rothia mucilaginosa</name>
    <dbReference type="NCBI Taxonomy" id="43675"/>
    <lineage>
        <taxon>Bacteria</taxon>
        <taxon>Bacillati</taxon>
        <taxon>Actinomycetota</taxon>
        <taxon>Actinomycetes</taxon>
        <taxon>Micrococcales</taxon>
        <taxon>Micrococcaceae</taxon>
        <taxon>Rothia</taxon>
    </lineage>
</organism>
<name>A0A930LQF7_9MICC</name>
<gene>
    <name evidence="2" type="ORF">HXO65_04985</name>
</gene>
<dbReference type="InterPro" id="IPR006674">
    <property type="entry name" value="HD_domain"/>
</dbReference>
<reference evidence="2" key="1">
    <citation type="submission" date="2020-04" db="EMBL/GenBank/DDBJ databases">
        <title>Deep metagenomics examines the oral microbiome during advanced dental caries in children, revealing novel taxa and co-occurrences with host molecules.</title>
        <authorList>
            <person name="Baker J.L."/>
            <person name="Morton J.T."/>
            <person name="Dinis M."/>
            <person name="Alvarez R."/>
            <person name="Tran N.C."/>
            <person name="Knight R."/>
            <person name="Edlund A."/>
        </authorList>
    </citation>
    <scope>NUCLEOTIDE SEQUENCE</scope>
    <source>
        <strain evidence="2">JCVI_47_bin.3</strain>
    </source>
</reference>
<feature type="domain" description="HD" evidence="1">
    <location>
        <begin position="12"/>
        <end position="99"/>
    </location>
</feature>
<evidence type="ECO:0000313" key="2">
    <source>
        <dbReference type="EMBL" id="MBF1673546.1"/>
    </source>
</evidence>
<dbReference type="EMBL" id="JABZXS010000056">
    <property type="protein sequence ID" value="MBF1673546.1"/>
    <property type="molecule type" value="Genomic_DNA"/>
</dbReference>
<dbReference type="AlphaFoldDB" id="A0A930LQF7"/>
<dbReference type="Proteomes" id="UP000785653">
    <property type="component" value="Unassembled WGS sequence"/>
</dbReference>
<dbReference type="Pfam" id="PF01966">
    <property type="entry name" value="HD"/>
    <property type="match status" value="1"/>
</dbReference>
<dbReference type="Gene3D" id="1.10.3210.10">
    <property type="entry name" value="Hypothetical protein af1432"/>
    <property type="match status" value="1"/>
</dbReference>
<dbReference type="SUPFAM" id="SSF109604">
    <property type="entry name" value="HD-domain/PDEase-like"/>
    <property type="match status" value="1"/>
</dbReference>
<proteinExistence type="predicted"/>
<sequence length="153" mass="16686">MTTTLTPLTPSRLAHMNATANRAYEIATTIFGKSEDRARELYIFGLLHDVGYAFDPADHAHAGGRVLADLGFTTDAVYDHGDPTVGVMDDELLIVNAADMTTSPTGAPMRMEDRLRDIGERYGADSPHLACARAVADRIKRELAKRGLPTSWL</sequence>
<evidence type="ECO:0000259" key="1">
    <source>
        <dbReference type="Pfam" id="PF01966"/>
    </source>
</evidence>
<accession>A0A930LQF7</accession>
<comment type="caution">
    <text evidence="2">The sequence shown here is derived from an EMBL/GenBank/DDBJ whole genome shotgun (WGS) entry which is preliminary data.</text>
</comment>
<evidence type="ECO:0000313" key="3">
    <source>
        <dbReference type="Proteomes" id="UP000785653"/>
    </source>
</evidence>
<protein>
    <submittedName>
        <fullName evidence="2">Phosphohydrolase</fullName>
    </submittedName>
</protein>